<keyword evidence="1" id="KW-0732">Signal</keyword>
<reference evidence="3" key="1">
    <citation type="submission" date="2015-11" db="EMBL/GenBank/DDBJ databases">
        <authorList>
            <person name="Blom J."/>
        </authorList>
    </citation>
    <scope>NUCLEOTIDE SEQUENCE [LARGE SCALE GENOMIC DNA]</scope>
</reference>
<evidence type="ECO:0008006" key="4">
    <source>
        <dbReference type="Google" id="ProtNLM"/>
    </source>
</evidence>
<feature type="chain" id="PRO_5006861148" description="Fimbrial assembly protein" evidence="1">
    <location>
        <begin position="22"/>
        <end position="812"/>
    </location>
</feature>
<dbReference type="Gene3D" id="2.60.40.3110">
    <property type="match status" value="1"/>
</dbReference>
<dbReference type="Gene3D" id="2.60.40.2610">
    <property type="entry name" value="Outer membrane usher protein FimD, plug domain"/>
    <property type="match status" value="1"/>
</dbReference>
<protein>
    <recommendedName>
        <fullName evidence="4">Fimbrial assembly protein</fullName>
    </recommendedName>
</protein>
<gene>
    <name evidence="2" type="ORF">EM595_3004</name>
</gene>
<dbReference type="KEGG" id="ege:EM595_3004"/>
<proteinExistence type="predicted"/>
<dbReference type="PANTHER" id="PTHR30451:SF5">
    <property type="entry name" value="SLR0019 PROTEIN"/>
    <property type="match status" value="1"/>
</dbReference>
<dbReference type="InterPro" id="IPR042186">
    <property type="entry name" value="FimD_plug_dom"/>
</dbReference>
<sequence>MLLHRCAWAVLLALCAVDATAETFSTLPPPPSLSPAPQGDRQQYMLGLVVNQRDRGDIVPVTFQNGHYLLRASDLQNAGIPAEKLPAGEVDLATLPEVQAEYNSQRQLLLLTVPPGWLPAQTFTGDDRGPRYPGQVSNGLLLNYDAYASRVERGSSRLALLSELRLFGPAGQFSSNGVYQQTLSGSSAAQEDGYIRYDTFWANEDENRALSWRVGDLISDSLAWSSSVRLGGVSLGRDFSVRPDLVTYPLPAFAGQAAVPSTVDLFVNGYRTSRNDVQPGPWSLTNLPFVNGAGDAVIVTTDAVGRQITTTLPFYVTSDLLKPGLSDFSFSAGAQRENYGVKNFDYGSAAASGSYRYGVSDWLTLETHAEATESLVMGGGGAQFKLGAFGVVNGALAQSQLAGEQGTQYNWGYQYNRDGFSIGTQHTVRTAQFGNLALVGNRSGDTGDGNILYALSRRSAQYNASLALNQFGSIGAAYIEIDSGDGQQTRLLNLSWSKNLWGNSSVYVSASHDREQSGWSGAVSLVIPFGNEISSAVSLERDREGNNAQRLYVSRAMPSDGGLSWDASWANQASGGDYTQGSLRWRDQRFDSAAGFYGDGDSSTQWADFSGSLVMMDNRVFAANQVNDAFVLVKTGYPDVTVRYENQPMGRTDKEGYLLVPSINSWYPAKYDLDTLDLPADVTTPRVQQRFAVKRQSGFLLNFPVEPLRAASVIVQDQHQQPVPVSSVVTRAGQAAEYVGWDGLVWMENLQADNLIHLQTPDGRTCDTRLTLPGGRPQALKTYGPLTCSLPDLPTGAAPVSDAANSTSGLLP</sequence>
<evidence type="ECO:0000256" key="1">
    <source>
        <dbReference type="SAM" id="SignalP"/>
    </source>
</evidence>
<dbReference type="PATRIC" id="fig|1619313.3.peg.3120"/>
<dbReference type="RefSeq" id="WP_067433732.1">
    <property type="nucleotide sequence ID" value="NZ_LN907827.1"/>
</dbReference>
<dbReference type="AlphaFoldDB" id="A0A0U5L945"/>
<dbReference type="GO" id="GO:0009279">
    <property type="term" value="C:cell outer membrane"/>
    <property type="evidence" value="ECO:0007669"/>
    <property type="project" value="TreeGrafter"/>
</dbReference>
<organism evidence="2 3">
    <name type="scientific">Duffyella gerundensis</name>
    <dbReference type="NCBI Taxonomy" id="1619313"/>
    <lineage>
        <taxon>Bacteria</taxon>
        <taxon>Pseudomonadati</taxon>
        <taxon>Pseudomonadota</taxon>
        <taxon>Gammaproteobacteria</taxon>
        <taxon>Enterobacterales</taxon>
        <taxon>Erwiniaceae</taxon>
        <taxon>Duffyella</taxon>
    </lineage>
</organism>
<dbReference type="Proteomes" id="UP000059419">
    <property type="component" value="Chromosome 1"/>
</dbReference>
<accession>A0A0U5L945</accession>
<keyword evidence="3" id="KW-1185">Reference proteome</keyword>
<dbReference type="GO" id="GO:0009297">
    <property type="term" value="P:pilus assembly"/>
    <property type="evidence" value="ECO:0007669"/>
    <property type="project" value="InterPro"/>
</dbReference>
<dbReference type="OrthoDB" id="8587at2"/>
<evidence type="ECO:0000313" key="2">
    <source>
        <dbReference type="EMBL" id="CUU25235.1"/>
    </source>
</evidence>
<name>A0A0U5L945_9GAMM</name>
<dbReference type="Pfam" id="PF00577">
    <property type="entry name" value="Usher"/>
    <property type="match status" value="1"/>
</dbReference>
<feature type="signal peptide" evidence="1">
    <location>
        <begin position="1"/>
        <end position="21"/>
    </location>
</feature>
<dbReference type="STRING" id="1619313.EM595_3004"/>
<dbReference type="InterPro" id="IPR000015">
    <property type="entry name" value="Fimb_usher"/>
</dbReference>
<dbReference type="PANTHER" id="PTHR30451">
    <property type="entry name" value="OUTER MEMBRANE USHER PROTEIN"/>
    <property type="match status" value="1"/>
</dbReference>
<dbReference type="GO" id="GO:0015473">
    <property type="term" value="F:fimbrial usher porin activity"/>
    <property type="evidence" value="ECO:0007669"/>
    <property type="project" value="InterPro"/>
</dbReference>
<dbReference type="EMBL" id="LN907827">
    <property type="protein sequence ID" value="CUU25235.1"/>
    <property type="molecule type" value="Genomic_DNA"/>
</dbReference>
<evidence type="ECO:0000313" key="3">
    <source>
        <dbReference type="Proteomes" id="UP000059419"/>
    </source>
</evidence>